<proteinExistence type="predicted"/>
<evidence type="ECO:0000313" key="2">
    <source>
        <dbReference type="EMBL" id="CAH0520664.1"/>
    </source>
</evidence>
<feature type="region of interest" description="Disordered" evidence="1">
    <location>
        <begin position="56"/>
        <end position="103"/>
    </location>
</feature>
<reference evidence="2 3" key="1">
    <citation type="submission" date="2021-11" db="EMBL/GenBank/DDBJ databases">
        <authorList>
            <person name="Islam A."/>
            <person name="Islam S."/>
            <person name="Flora M.S."/>
            <person name="Rahman M."/>
            <person name="Ziaur R.M."/>
            <person name="Epstein J.H."/>
            <person name="Hassan M."/>
            <person name="Klassen M."/>
            <person name="Woodard K."/>
            <person name="Webb A."/>
            <person name="Webby R.J."/>
            <person name="El Zowalaty M.E."/>
        </authorList>
    </citation>
    <scope>NUCLEOTIDE SEQUENCE [LARGE SCALE GENOMIC DNA]</scope>
    <source>
        <strain evidence="2">Pbs1</strain>
    </source>
</reference>
<evidence type="ECO:0000313" key="3">
    <source>
        <dbReference type="Proteomes" id="UP001158986"/>
    </source>
</evidence>
<feature type="compositionally biased region" description="Low complexity" evidence="1">
    <location>
        <begin position="82"/>
        <end position="103"/>
    </location>
</feature>
<evidence type="ECO:0000256" key="1">
    <source>
        <dbReference type="SAM" id="MobiDB-lite"/>
    </source>
</evidence>
<keyword evidence="3" id="KW-1185">Reference proteome</keyword>
<sequence>MDGAHGFFCTAGFSSDKDSLPDNATRSKSVSVGTRLRQKSTVGVAAPEDFFASLGVDTTSHDRTGSSASPDSNQNYNSMVMRRSSASGVGSSTPTSSSSAWRRSPIGGLRAMAFLPCSKNTQLFGNWFQIEIFIS</sequence>
<protein>
    <submittedName>
        <fullName evidence="2">Uncharacterized protein</fullName>
    </submittedName>
</protein>
<gene>
    <name evidence="2" type="ORF">PBS001_LOCUS7132</name>
</gene>
<feature type="compositionally biased region" description="Polar residues" evidence="1">
    <location>
        <begin position="22"/>
        <end position="32"/>
    </location>
</feature>
<accession>A0ABN8D6U5</accession>
<feature type="compositionally biased region" description="Polar residues" evidence="1">
    <location>
        <begin position="65"/>
        <end position="78"/>
    </location>
</feature>
<feature type="region of interest" description="Disordered" evidence="1">
    <location>
        <begin position="12"/>
        <end position="40"/>
    </location>
</feature>
<dbReference type="Proteomes" id="UP001158986">
    <property type="component" value="Unassembled WGS sequence"/>
</dbReference>
<comment type="caution">
    <text evidence="2">The sequence shown here is derived from an EMBL/GenBank/DDBJ whole genome shotgun (WGS) entry which is preliminary data.</text>
</comment>
<organism evidence="2 3">
    <name type="scientific">Peronospora belbahrii</name>
    <dbReference type="NCBI Taxonomy" id="622444"/>
    <lineage>
        <taxon>Eukaryota</taxon>
        <taxon>Sar</taxon>
        <taxon>Stramenopiles</taxon>
        <taxon>Oomycota</taxon>
        <taxon>Peronosporomycetes</taxon>
        <taxon>Peronosporales</taxon>
        <taxon>Peronosporaceae</taxon>
        <taxon>Peronospora</taxon>
    </lineage>
</organism>
<dbReference type="EMBL" id="CAKLCB010000368">
    <property type="protein sequence ID" value="CAH0520664.1"/>
    <property type="molecule type" value="Genomic_DNA"/>
</dbReference>
<name>A0ABN8D6U5_9STRA</name>